<dbReference type="Gene3D" id="3.40.50.300">
    <property type="entry name" value="P-loop containing nucleotide triphosphate hydrolases"/>
    <property type="match status" value="1"/>
</dbReference>
<evidence type="ECO:0000256" key="3">
    <source>
        <dbReference type="PIRSR" id="PIRSR606689-1"/>
    </source>
</evidence>
<dbReference type="PROSITE" id="PS50895">
    <property type="entry name" value="SURF1"/>
    <property type="match status" value="1"/>
</dbReference>
<dbReference type="InterPro" id="IPR043376">
    <property type="entry name" value="NPG1-like"/>
</dbReference>
<dbReference type="Pfam" id="PF02104">
    <property type="entry name" value="SURF1"/>
    <property type="match status" value="1"/>
</dbReference>
<keyword evidence="1 3" id="KW-0547">Nucleotide-binding</keyword>
<dbReference type="EMBL" id="SPHZ02000006">
    <property type="protein sequence ID" value="KAF0914231.1"/>
    <property type="molecule type" value="Genomic_DNA"/>
</dbReference>
<gene>
    <name evidence="6" type="ORF">E2562_027803</name>
</gene>
<dbReference type="CDD" id="cd06662">
    <property type="entry name" value="SURF1"/>
    <property type="match status" value="1"/>
</dbReference>
<accession>A0A6G1DPB6</accession>
<protein>
    <submittedName>
        <fullName evidence="6">Uncharacterized protein</fullName>
    </submittedName>
</protein>
<dbReference type="InterPro" id="IPR011990">
    <property type="entry name" value="TPR-like_helical_dom_sf"/>
</dbReference>
<dbReference type="Pfam" id="PF00025">
    <property type="entry name" value="Arf"/>
    <property type="match status" value="1"/>
</dbReference>
<feature type="binding site" evidence="3">
    <location>
        <begin position="26"/>
        <end position="33"/>
    </location>
    <ligand>
        <name>GTP</name>
        <dbReference type="ChEBI" id="CHEBI:37565"/>
    </ligand>
</feature>
<evidence type="ECO:0000313" key="6">
    <source>
        <dbReference type="EMBL" id="KAF0914231.1"/>
    </source>
</evidence>
<name>A0A6G1DPB6_9ORYZ</name>
<evidence type="ECO:0000313" key="7">
    <source>
        <dbReference type="Proteomes" id="UP000479710"/>
    </source>
</evidence>
<organism evidence="6 7">
    <name type="scientific">Oryza meyeriana var. granulata</name>
    <dbReference type="NCBI Taxonomy" id="110450"/>
    <lineage>
        <taxon>Eukaryota</taxon>
        <taxon>Viridiplantae</taxon>
        <taxon>Streptophyta</taxon>
        <taxon>Embryophyta</taxon>
        <taxon>Tracheophyta</taxon>
        <taxon>Spermatophyta</taxon>
        <taxon>Magnoliopsida</taxon>
        <taxon>Liliopsida</taxon>
        <taxon>Poales</taxon>
        <taxon>Poaceae</taxon>
        <taxon>BOP clade</taxon>
        <taxon>Oryzoideae</taxon>
        <taxon>Oryzeae</taxon>
        <taxon>Oryzinae</taxon>
        <taxon>Oryza</taxon>
        <taxon>Oryza meyeriana</taxon>
    </lineage>
</organism>
<evidence type="ECO:0000256" key="4">
    <source>
        <dbReference type="PIRSR" id="PIRSR606689-2"/>
    </source>
</evidence>
<feature type="binding site" evidence="4">
    <location>
        <position position="51"/>
    </location>
    <ligand>
        <name>Mg(2+)</name>
        <dbReference type="ChEBI" id="CHEBI:18420"/>
    </ligand>
</feature>
<dbReference type="InterPro" id="IPR006689">
    <property type="entry name" value="Small_GTPase_ARF/SAR"/>
</dbReference>
<dbReference type="GO" id="GO:0005525">
    <property type="term" value="F:GTP binding"/>
    <property type="evidence" value="ECO:0007669"/>
    <property type="project" value="UniProtKB-KW"/>
</dbReference>
<evidence type="ECO:0000256" key="5">
    <source>
        <dbReference type="SAM" id="MobiDB-lite"/>
    </source>
</evidence>
<evidence type="ECO:0000256" key="1">
    <source>
        <dbReference type="ARBA" id="ARBA00022741"/>
    </source>
</evidence>
<dbReference type="Proteomes" id="UP000479710">
    <property type="component" value="Unassembled WGS sequence"/>
</dbReference>
<feature type="binding site" evidence="4">
    <location>
        <position position="33"/>
    </location>
    <ligand>
        <name>Mg(2+)</name>
        <dbReference type="ChEBI" id="CHEBI:18420"/>
    </ligand>
</feature>
<dbReference type="Gene3D" id="1.25.40.10">
    <property type="entry name" value="Tetratricopeptide repeat domain"/>
    <property type="match status" value="2"/>
</dbReference>
<keyword evidence="2 3" id="KW-0342">GTP-binding</keyword>
<reference evidence="6 7" key="1">
    <citation type="submission" date="2019-11" db="EMBL/GenBank/DDBJ databases">
        <title>Whole genome sequence of Oryza granulata.</title>
        <authorList>
            <person name="Li W."/>
        </authorList>
    </citation>
    <scope>NUCLEOTIDE SEQUENCE [LARGE SCALE GENOMIC DNA]</scope>
    <source>
        <strain evidence="7">cv. Menghai</strain>
        <tissue evidence="6">Leaf</tissue>
    </source>
</reference>
<dbReference type="GO" id="GO:0003924">
    <property type="term" value="F:GTPase activity"/>
    <property type="evidence" value="ECO:0007669"/>
    <property type="project" value="InterPro"/>
</dbReference>
<dbReference type="InterPro" id="IPR027417">
    <property type="entry name" value="P-loop_NTPase"/>
</dbReference>
<feature type="region of interest" description="Disordered" evidence="5">
    <location>
        <begin position="393"/>
        <end position="413"/>
    </location>
</feature>
<sequence length="864" mass="97059">MGFWEAFLNWLRSLFFKQEMELSLIGLQNAGKTSLVNVIATGGFSEDMIPTVGFNMRKVTKGAGKEAGAWSKLFLFAPGAITFGLGTWQLFRRQEKIEMLDYRTRRLEMEPIAWNQVAPSDLSVGGDAAALEFRKIVCEGDFDEEKSVFVGPRSRSISGVTENGYYVITPLIPRPTEQGSLPPILVNRGWVPRGWRDKNVQDHQGIGEVPEYKEADKKTDGKGPWWKFWSNSKEPESSCEIEKPRRPPVRVIGVIRGSEKPSIFVPANEPSVGQWFYVDVSMIARACGLPENTVYIEDINEDVSPTNPYPVPKDVSTLIHHSVMPHDHLKYTVTWYTLSAAVTFMAAKRIKAKKEARALLGRLEHQRGNFDAALQVLQGIDIRSLRSRMTSAIADSVKPRGPPRSSRKKTSPVNGMLMNMSMHSVSLLLEAILLKAKSLEGLGRVTDAAEECRTIIDIVESAWPYGIPEGTSEECKLIDIFHSALEYLPKLWMKSGSFEEAIIAYRRALAKPWNLDSRRSGNLQKDLAVTLLYCGAEVKFTQEFDQHKAATPRNNMEEAILLLLILTKKLALQEIKWDPDLVNHLMFALSLSGHYEVLASHLEMLLPGTYSRSERWYILALCYSAAGMDDSSLNIIRNGFHVLERKGKPHIPSLLLGAKLCCKNPKHASEGIKFADKAMKSFRRHDFHFVSVVNHFLGVCYGPFARSSTSHAEKMRLQDEALRLLQDAAAMAKYSPEIMYSLAWENAMQRKLNAAVESATECVEMVMGSSVSAWKLLILVLSAQQNLKEAEAVANIAIDEAEKEDQMGILRLKAHIQASRGQFKSAVESFRSLLAIIQAKKEIWKLTPYDKALFWRPNPCTRKP</sequence>
<keyword evidence="7" id="KW-1185">Reference proteome</keyword>
<dbReference type="GO" id="GO:0016020">
    <property type="term" value="C:membrane"/>
    <property type="evidence" value="ECO:0007669"/>
    <property type="project" value="InterPro"/>
</dbReference>
<evidence type="ECO:0000256" key="2">
    <source>
        <dbReference type="ARBA" id="ARBA00023134"/>
    </source>
</evidence>
<dbReference type="InterPro" id="IPR002994">
    <property type="entry name" value="Surf1/Shy1"/>
</dbReference>
<keyword evidence="4" id="KW-0479">Metal-binding</keyword>
<proteinExistence type="predicted"/>
<dbReference type="PANTHER" id="PTHR44102">
    <property type="entry name" value="PROTEIN NPG1"/>
    <property type="match status" value="1"/>
</dbReference>
<keyword evidence="4" id="KW-0460">Magnesium</keyword>
<dbReference type="GO" id="GO:0046872">
    <property type="term" value="F:metal ion binding"/>
    <property type="evidence" value="ECO:0007669"/>
    <property type="project" value="UniProtKB-KW"/>
</dbReference>
<dbReference type="AlphaFoldDB" id="A0A6G1DPB6"/>
<dbReference type="SUPFAM" id="SSF48452">
    <property type="entry name" value="TPR-like"/>
    <property type="match status" value="1"/>
</dbReference>
<dbReference type="SUPFAM" id="SSF52540">
    <property type="entry name" value="P-loop containing nucleoside triphosphate hydrolases"/>
    <property type="match status" value="1"/>
</dbReference>
<dbReference type="PANTHER" id="PTHR44102:SF4">
    <property type="entry name" value="PROTEIN NPGR1"/>
    <property type="match status" value="1"/>
</dbReference>
<comment type="caution">
    <text evidence="6">The sequence shown here is derived from an EMBL/GenBank/DDBJ whole genome shotgun (WGS) entry which is preliminary data.</text>
</comment>
<dbReference type="OrthoDB" id="10040024at2759"/>